<evidence type="ECO:0000256" key="6">
    <source>
        <dbReference type="ARBA" id="ARBA00023033"/>
    </source>
</evidence>
<dbReference type="Gene3D" id="1.10.630.10">
    <property type="entry name" value="Cytochrome P450"/>
    <property type="match status" value="1"/>
</dbReference>
<dbReference type="InterPro" id="IPR002397">
    <property type="entry name" value="Cyt_P450_B"/>
</dbReference>
<evidence type="ECO:0000256" key="3">
    <source>
        <dbReference type="ARBA" id="ARBA00022723"/>
    </source>
</evidence>
<keyword evidence="4 7" id="KW-0560">Oxidoreductase</keyword>
<evidence type="ECO:0000256" key="2">
    <source>
        <dbReference type="ARBA" id="ARBA00022617"/>
    </source>
</evidence>
<dbReference type="Pfam" id="PF00067">
    <property type="entry name" value="p450"/>
    <property type="match status" value="1"/>
</dbReference>
<dbReference type="PRINTS" id="PR00359">
    <property type="entry name" value="BP450"/>
</dbReference>
<dbReference type="InterPro" id="IPR001128">
    <property type="entry name" value="Cyt_P450"/>
</dbReference>
<dbReference type="PANTHER" id="PTHR46696">
    <property type="entry name" value="P450, PUTATIVE (EUROFUNG)-RELATED"/>
    <property type="match status" value="1"/>
</dbReference>
<accession>A0A974ZWS6</accession>
<evidence type="ECO:0000256" key="1">
    <source>
        <dbReference type="ARBA" id="ARBA00010617"/>
    </source>
</evidence>
<keyword evidence="10" id="KW-1185">Reference proteome</keyword>
<dbReference type="Proteomes" id="UP000662986">
    <property type="component" value="Chromosome"/>
</dbReference>
<keyword evidence="3 7" id="KW-0479">Metal-binding</keyword>
<evidence type="ECO:0000256" key="8">
    <source>
        <dbReference type="SAM" id="MobiDB-lite"/>
    </source>
</evidence>
<organism evidence="9 10">
    <name type="scientific">Rhodococcus pseudokoreensis</name>
    <dbReference type="NCBI Taxonomy" id="2811421"/>
    <lineage>
        <taxon>Bacteria</taxon>
        <taxon>Bacillati</taxon>
        <taxon>Actinomycetota</taxon>
        <taxon>Actinomycetes</taxon>
        <taxon>Mycobacteriales</taxon>
        <taxon>Nocardiaceae</taxon>
        <taxon>Rhodococcus</taxon>
    </lineage>
</organism>
<dbReference type="InterPro" id="IPR017972">
    <property type="entry name" value="Cyt_P450_CS"/>
</dbReference>
<dbReference type="PANTHER" id="PTHR46696:SF1">
    <property type="entry name" value="CYTOCHROME P450 YJIB-RELATED"/>
    <property type="match status" value="1"/>
</dbReference>
<keyword evidence="6 7" id="KW-0503">Monooxygenase</keyword>
<keyword evidence="2 7" id="KW-0349">Heme</keyword>
<dbReference type="InterPro" id="IPR036396">
    <property type="entry name" value="Cyt_P450_sf"/>
</dbReference>
<comment type="similarity">
    <text evidence="1 7">Belongs to the cytochrome P450 family.</text>
</comment>
<evidence type="ECO:0000256" key="5">
    <source>
        <dbReference type="ARBA" id="ARBA00023004"/>
    </source>
</evidence>
<keyword evidence="5 7" id="KW-0408">Iron</keyword>
<evidence type="ECO:0000313" key="9">
    <source>
        <dbReference type="EMBL" id="QSE92847.1"/>
    </source>
</evidence>
<evidence type="ECO:0000256" key="4">
    <source>
        <dbReference type="ARBA" id="ARBA00023002"/>
    </source>
</evidence>
<protein>
    <submittedName>
        <fullName evidence="9">Cytochrome P450</fullName>
    </submittedName>
</protein>
<dbReference type="PROSITE" id="PS00086">
    <property type="entry name" value="CYTOCHROME_P450"/>
    <property type="match status" value="1"/>
</dbReference>
<reference evidence="9 10" key="1">
    <citation type="journal article" date="2021" name="Microbiol. Resour. Announc.">
        <title>Complete Genome Sequences of Two Rhodococcus sp. Strains with Large and Linear Chromosomes, Isolated from Apple Rhizosphere.</title>
        <authorList>
            <person name="Benning S."/>
            <person name="Brugnone N."/>
            <person name="Siani R."/>
            <person name="Kublik S."/>
            <person name="Schloter M."/>
            <person name="Rad V."/>
        </authorList>
    </citation>
    <scope>NUCLEOTIDE SEQUENCE [LARGE SCALE GENOMIC DNA]</scope>
    <source>
        <strain evidence="9 10">R79</strain>
    </source>
</reference>
<feature type="region of interest" description="Disordered" evidence="8">
    <location>
        <begin position="37"/>
        <end position="56"/>
    </location>
</feature>
<name>A0A974ZWS6_9NOCA</name>
<dbReference type="SUPFAM" id="SSF48264">
    <property type="entry name" value="Cytochrome P450"/>
    <property type="match status" value="1"/>
</dbReference>
<dbReference type="EMBL" id="CP070619">
    <property type="protein sequence ID" value="QSE92847.1"/>
    <property type="molecule type" value="Genomic_DNA"/>
</dbReference>
<evidence type="ECO:0000313" key="10">
    <source>
        <dbReference type="Proteomes" id="UP000662986"/>
    </source>
</evidence>
<sequence length="435" mass="47958">MRSAPRGTGCSSVCHVRSPNDSCWIYRRLTVSIADTTGRQGSTAPSLDDDPFSSETLENPLPFQERLRESGPVVFLPRYNVHAVGRYDEVHSALSNWQGMTSGSGVGLNEPWRARGLLQTDPPEHDAPREVLQTILSARALRAMKDACTRQAETLIDNLLGGTAAGDAIEIDGYNDIAAVFPVNFFPDASGIDEEQRENLVPYADHIFNALGPRNDRVLQGECRSEALAEWATAKCARDSLKPEGFGSEIWAAADRGDIMHELAPLLTRSLLSAGVDTTVYGLSAMLYGFATHPDQWAALRQNPNLARVAFDEALRWESPVQMLFRKTSVDVEISGTVIPAETRVLLCYAAANRDPRRWDNPDRFDLSRDPSGHVAFGMGIHQCVGQHAARLQAECLLEVLVTRVKCVELAAPVRRYHNNTLRGWKAMPLRLSLA</sequence>
<gene>
    <name evidence="9" type="ORF">JWS13_31765</name>
</gene>
<evidence type="ECO:0000256" key="7">
    <source>
        <dbReference type="RuleBase" id="RU000461"/>
    </source>
</evidence>
<proteinExistence type="inferred from homology"/>
<reference evidence="9 10" key="2">
    <citation type="journal article" date="2022" name="Arch. Microbiol.">
        <title>Rhodococcus pseudokoreensis sp. nov. isolated from the rhizosphere of young M26 apple rootstocks.</title>
        <authorList>
            <person name="Kampfer P."/>
            <person name="Glaeser S.P."/>
            <person name="Blom J."/>
            <person name="Wolf J."/>
            <person name="Benning S."/>
            <person name="Schloter M."/>
            <person name="Neumann-Schaal M."/>
        </authorList>
    </citation>
    <scope>NUCLEOTIDE SEQUENCE [LARGE SCALE GENOMIC DNA]</scope>
    <source>
        <strain evidence="9 10">R79</strain>
    </source>
</reference>